<dbReference type="SUPFAM" id="SSF46626">
    <property type="entry name" value="Cytochrome c"/>
    <property type="match status" value="1"/>
</dbReference>
<reference evidence="7 8" key="1">
    <citation type="submission" date="2018-06" db="EMBL/GenBank/DDBJ databases">
        <title>The draft genome sequence of Crocinitomix sp. SM1701.</title>
        <authorList>
            <person name="Zhang X."/>
        </authorList>
    </citation>
    <scope>NUCLEOTIDE SEQUENCE [LARGE SCALE GENOMIC DNA]</scope>
    <source>
        <strain evidence="7 8">SM1701</strain>
    </source>
</reference>
<evidence type="ECO:0000259" key="6">
    <source>
        <dbReference type="PROSITE" id="PS51007"/>
    </source>
</evidence>
<dbReference type="PANTHER" id="PTHR33751">
    <property type="entry name" value="CBB3-TYPE CYTOCHROME C OXIDASE SUBUNIT FIXP"/>
    <property type="match status" value="1"/>
</dbReference>
<proteinExistence type="predicted"/>
<evidence type="ECO:0000256" key="2">
    <source>
        <dbReference type="ARBA" id="ARBA00022723"/>
    </source>
</evidence>
<comment type="caution">
    <text evidence="7">The sequence shown here is derived from an EMBL/GenBank/DDBJ whole genome shotgun (WGS) entry which is preliminary data.</text>
</comment>
<dbReference type="Proteomes" id="UP000249248">
    <property type="component" value="Unassembled WGS sequence"/>
</dbReference>
<keyword evidence="5" id="KW-0472">Membrane</keyword>
<dbReference type="InterPro" id="IPR038414">
    <property type="entry name" value="CcoP_N_sf"/>
</dbReference>
<keyword evidence="2 4" id="KW-0479">Metal-binding</keyword>
<evidence type="ECO:0000313" key="7">
    <source>
        <dbReference type="EMBL" id="PZE16419.1"/>
    </source>
</evidence>
<keyword evidence="1 4" id="KW-0349">Heme</keyword>
<dbReference type="InterPro" id="IPR050597">
    <property type="entry name" value="Cytochrome_c_Oxidase_Subunit"/>
</dbReference>
<evidence type="ECO:0000313" key="8">
    <source>
        <dbReference type="Proteomes" id="UP000249248"/>
    </source>
</evidence>
<dbReference type="GO" id="GO:0046872">
    <property type="term" value="F:metal ion binding"/>
    <property type="evidence" value="ECO:0007669"/>
    <property type="project" value="UniProtKB-KW"/>
</dbReference>
<keyword evidence="5" id="KW-1133">Transmembrane helix</keyword>
<evidence type="ECO:0000256" key="5">
    <source>
        <dbReference type="SAM" id="Phobius"/>
    </source>
</evidence>
<evidence type="ECO:0000256" key="1">
    <source>
        <dbReference type="ARBA" id="ARBA00022617"/>
    </source>
</evidence>
<dbReference type="EMBL" id="QKSB01000008">
    <property type="protein sequence ID" value="PZE16419.1"/>
    <property type="molecule type" value="Genomic_DNA"/>
</dbReference>
<dbReference type="Gene3D" id="6.10.280.130">
    <property type="match status" value="1"/>
</dbReference>
<keyword evidence="5" id="KW-0812">Transmembrane</keyword>
<dbReference type="InterPro" id="IPR036909">
    <property type="entry name" value="Cyt_c-like_dom_sf"/>
</dbReference>
<evidence type="ECO:0000256" key="3">
    <source>
        <dbReference type="ARBA" id="ARBA00023004"/>
    </source>
</evidence>
<sequence>MRTKQYNMKLINMLKSSLILSFITLFSFIGNTQEAAPKETAPVTLPIYEQLGISPTILFGIMLAISVLLVAALISMLNITKNVYFFKRMKNGKKAKMLLALLGFSFFASAASVESPLKPEYLVSFPDSAFWAFVIFDVIVLMIMLYFVGLVKGTMVDYAPEKKESKFWKRWNKTLTNPVAIEDEDSILLDHDYDGIKELDNDLPPWWKYGFYITIVWAVGYLAFYHVFKIGDLQGAEYIAEIKQQEKDVAAYKALNPNLVTEETVTLLTEGSDLAKGKKVFESNCVACHAINGGGGIGPNLTDKNWIYNGDIKGVFHTISEGANNGMASWKDLLSGDKMQAVASYVLSLPPAEGGKEPQGENIFE</sequence>
<name>A0A2W1MWD4_9FLAO</name>
<feature type="domain" description="Cytochrome c" evidence="6">
    <location>
        <begin position="272"/>
        <end position="350"/>
    </location>
</feature>
<accession>A0A2W1MWD4</accession>
<feature type="transmembrane region" description="Helical" evidence="5">
    <location>
        <begin position="209"/>
        <end position="228"/>
    </location>
</feature>
<dbReference type="PROSITE" id="PS51007">
    <property type="entry name" value="CYTC"/>
    <property type="match status" value="1"/>
</dbReference>
<dbReference type="InterPro" id="IPR032858">
    <property type="entry name" value="CcoP_N"/>
</dbReference>
<dbReference type="InterPro" id="IPR009056">
    <property type="entry name" value="Cyt_c-like_dom"/>
</dbReference>
<evidence type="ECO:0000256" key="4">
    <source>
        <dbReference type="PROSITE-ProRule" id="PRU00433"/>
    </source>
</evidence>
<keyword evidence="8" id="KW-1185">Reference proteome</keyword>
<protein>
    <submittedName>
        <fullName evidence="7">Cytochrome oxidase subunit III</fullName>
    </submittedName>
</protein>
<organism evidence="7 8">
    <name type="scientific">Putridiphycobacter roseus</name>
    <dbReference type="NCBI Taxonomy" id="2219161"/>
    <lineage>
        <taxon>Bacteria</taxon>
        <taxon>Pseudomonadati</taxon>
        <taxon>Bacteroidota</taxon>
        <taxon>Flavobacteriia</taxon>
        <taxon>Flavobacteriales</taxon>
        <taxon>Crocinitomicaceae</taxon>
        <taxon>Putridiphycobacter</taxon>
    </lineage>
</organism>
<keyword evidence="3 4" id="KW-0408">Iron</keyword>
<dbReference type="AlphaFoldDB" id="A0A2W1MWD4"/>
<feature type="transmembrane region" description="Helical" evidence="5">
    <location>
        <begin position="98"/>
        <end position="117"/>
    </location>
</feature>
<dbReference type="Pfam" id="PF14715">
    <property type="entry name" value="FixP_N"/>
    <property type="match status" value="1"/>
</dbReference>
<gene>
    <name evidence="7" type="ORF">DNU06_12780</name>
</gene>
<dbReference type="GO" id="GO:0020037">
    <property type="term" value="F:heme binding"/>
    <property type="evidence" value="ECO:0007669"/>
    <property type="project" value="InterPro"/>
</dbReference>
<feature type="transmembrane region" description="Helical" evidence="5">
    <location>
        <begin position="53"/>
        <end position="77"/>
    </location>
</feature>
<dbReference type="PANTHER" id="PTHR33751:SF1">
    <property type="entry name" value="CBB3-TYPE CYTOCHROME C OXIDASE SUBUNIT FIXP"/>
    <property type="match status" value="1"/>
</dbReference>
<feature type="transmembrane region" description="Helical" evidence="5">
    <location>
        <begin position="129"/>
        <end position="148"/>
    </location>
</feature>
<dbReference type="GO" id="GO:0009055">
    <property type="term" value="F:electron transfer activity"/>
    <property type="evidence" value="ECO:0007669"/>
    <property type="project" value="InterPro"/>
</dbReference>
<dbReference type="Pfam" id="PF13442">
    <property type="entry name" value="Cytochrome_CBB3"/>
    <property type="match status" value="1"/>
</dbReference>
<dbReference type="Gene3D" id="1.10.760.10">
    <property type="entry name" value="Cytochrome c-like domain"/>
    <property type="match status" value="1"/>
</dbReference>